<proteinExistence type="predicted"/>
<dbReference type="SUPFAM" id="SSF47413">
    <property type="entry name" value="lambda repressor-like DNA-binding domains"/>
    <property type="match status" value="1"/>
</dbReference>
<dbReference type="InterPro" id="IPR052359">
    <property type="entry name" value="HTH-type_reg/antitoxin"/>
</dbReference>
<evidence type="ECO:0000256" key="2">
    <source>
        <dbReference type="ARBA" id="ARBA00023125"/>
    </source>
</evidence>
<dbReference type="Gene3D" id="1.10.260.40">
    <property type="entry name" value="lambda repressor-like DNA-binding domains"/>
    <property type="match status" value="1"/>
</dbReference>
<dbReference type="PROSITE" id="PS50943">
    <property type="entry name" value="HTH_CROC1"/>
    <property type="match status" value="1"/>
</dbReference>
<dbReference type="InterPro" id="IPR010982">
    <property type="entry name" value="Lambda_DNA-bd_dom_sf"/>
</dbReference>
<dbReference type="Pfam" id="PF01381">
    <property type="entry name" value="HTH_3"/>
    <property type="match status" value="1"/>
</dbReference>
<evidence type="ECO:0000256" key="3">
    <source>
        <dbReference type="ARBA" id="ARBA00023163"/>
    </source>
</evidence>
<sequence>MSANKFRTKPKSDAFEAIHSAISDLHEVGLVDQRTMREFDDACLTKVPVYAAKDVKRIRKKVHVSQAVFAAYMNTSVSTVQKWEAGGKAPSGPAAKLLNLVEKHGLEVLS</sequence>
<dbReference type="EMBL" id="JAWIIV010000057">
    <property type="protein sequence ID" value="MEC4723504.1"/>
    <property type="molecule type" value="Genomic_DNA"/>
</dbReference>
<keyword evidence="2 5" id="KW-0238">DNA-binding</keyword>
<reference evidence="5 6" key="1">
    <citation type="submission" date="2023-10" db="EMBL/GenBank/DDBJ databases">
        <title>Noviherbaspirillum sp. CPCC 100848 genome assembly.</title>
        <authorList>
            <person name="Li X.Y."/>
            <person name="Fang X.M."/>
        </authorList>
    </citation>
    <scope>NUCLEOTIDE SEQUENCE [LARGE SCALE GENOMIC DNA]</scope>
    <source>
        <strain evidence="5 6">CPCC 100848</strain>
    </source>
</reference>
<feature type="domain" description="HTH cro/C1-type" evidence="4">
    <location>
        <begin position="55"/>
        <end position="98"/>
    </location>
</feature>
<dbReference type="PANTHER" id="PTHR36511:SF3">
    <property type="entry name" value="ANTITOXIN HIGA-2"/>
    <property type="match status" value="1"/>
</dbReference>
<dbReference type="GO" id="GO:0003677">
    <property type="term" value="F:DNA binding"/>
    <property type="evidence" value="ECO:0007669"/>
    <property type="project" value="UniProtKB-KW"/>
</dbReference>
<evidence type="ECO:0000313" key="6">
    <source>
        <dbReference type="Proteomes" id="UP001352263"/>
    </source>
</evidence>
<keyword evidence="3" id="KW-0804">Transcription</keyword>
<organism evidence="5 6">
    <name type="scientific">Noviherbaspirillum album</name>
    <dbReference type="NCBI Taxonomy" id="3080276"/>
    <lineage>
        <taxon>Bacteria</taxon>
        <taxon>Pseudomonadati</taxon>
        <taxon>Pseudomonadota</taxon>
        <taxon>Betaproteobacteria</taxon>
        <taxon>Burkholderiales</taxon>
        <taxon>Oxalobacteraceae</taxon>
        <taxon>Noviherbaspirillum</taxon>
    </lineage>
</organism>
<name>A0ABU6JIJ5_9BURK</name>
<accession>A0ABU6JIJ5</accession>
<evidence type="ECO:0000256" key="1">
    <source>
        <dbReference type="ARBA" id="ARBA00023015"/>
    </source>
</evidence>
<dbReference type="InterPro" id="IPR001387">
    <property type="entry name" value="Cro/C1-type_HTH"/>
</dbReference>
<evidence type="ECO:0000259" key="4">
    <source>
        <dbReference type="PROSITE" id="PS50943"/>
    </source>
</evidence>
<dbReference type="PANTHER" id="PTHR36511">
    <property type="entry name" value="MERR FAMILY BACTERIAL REGULATORY PROTEIN"/>
    <property type="match status" value="1"/>
</dbReference>
<gene>
    <name evidence="5" type="ORF">RY831_30655</name>
</gene>
<keyword evidence="1" id="KW-0805">Transcription regulation</keyword>
<comment type="caution">
    <text evidence="5">The sequence shown here is derived from an EMBL/GenBank/DDBJ whole genome shotgun (WGS) entry which is preliminary data.</text>
</comment>
<dbReference type="RefSeq" id="WP_326510118.1">
    <property type="nucleotide sequence ID" value="NZ_JAWIIV010000057.1"/>
</dbReference>
<dbReference type="CDD" id="cd00093">
    <property type="entry name" value="HTH_XRE"/>
    <property type="match status" value="1"/>
</dbReference>
<keyword evidence="6" id="KW-1185">Reference proteome</keyword>
<dbReference type="Proteomes" id="UP001352263">
    <property type="component" value="Unassembled WGS sequence"/>
</dbReference>
<protein>
    <submittedName>
        <fullName evidence="5">DNA-binding transcriptional regulator</fullName>
    </submittedName>
</protein>
<evidence type="ECO:0000313" key="5">
    <source>
        <dbReference type="EMBL" id="MEC4723504.1"/>
    </source>
</evidence>